<dbReference type="InParanoid" id="B7QGJ9"/>
<dbReference type="HOGENOM" id="CLU_158860_0_0_1"/>
<dbReference type="VEuPathDB" id="VectorBase:ISCW014088"/>
<keyword evidence="4" id="KW-1185">Reference proteome</keyword>
<evidence type="ECO:0000313" key="2">
    <source>
        <dbReference type="EMBL" id="EEC17971.1"/>
    </source>
</evidence>
<dbReference type="EMBL" id="ABJB010498376">
    <property type="status" value="NOT_ANNOTATED_CDS"/>
    <property type="molecule type" value="Genomic_DNA"/>
</dbReference>
<evidence type="ECO:0000313" key="4">
    <source>
        <dbReference type="Proteomes" id="UP000001555"/>
    </source>
</evidence>
<protein>
    <submittedName>
        <fullName evidence="2 3">Uncharacterized protein</fullName>
    </submittedName>
</protein>
<organism>
    <name type="scientific">Ixodes scapularis</name>
    <name type="common">Black-legged tick</name>
    <name type="synonym">Deer tick</name>
    <dbReference type="NCBI Taxonomy" id="6945"/>
    <lineage>
        <taxon>Eukaryota</taxon>
        <taxon>Metazoa</taxon>
        <taxon>Ecdysozoa</taxon>
        <taxon>Arthropoda</taxon>
        <taxon>Chelicerata</taxon>
        <taxon>Arachnida</taxon>
        <taxon>Acari</taxon>
        <taxon>Parasitiformes</taxon>
        <taxon>Ixodida</taxon>
        <taxon>Ixodoidea</taxon>
        <taxon>Ixodidae</taxon>
        <taxon>Ixodinae</taxon>
        <taxon>Ixodes</taxon>
    </lineage>
</organism>
<sequence length="99" mass="10642">METPAATSTEKATAEDKDDLPDHDSSEALTSEAKQLKSESQEKDRDQPDTTEAAGVGANPTLASIDKPSPAETDCEVASLKRPLEDGSESSQEQRLRRL</sequence>
<feature type="compositionally biased region" description="Basic and acidic residues" evidence="1">
    <location>
        <begin position="12"/>
        <end position="26"/>
    </location>
</feature>
<dbReference type="AlphaFoldDB" id="B7QGJ9"/>
<dbReference type="VEuPathDB" id="VectorBase:ISCI013485"/>
<proteinExistence type="predicted"/>
<gene>
    <name evidence="2" type="ORF">IscW_ISCW014088</name>
</gene>
<accession>B7QGJ9</accession>
<reference evidence="3" key="2">
    <citation type="submission" date="2020-05" db="UniProtKB">
        <authorList>
            <consortium name="EnsemblMetazoa"/>
        </authorList>
    </citation>
    <scope>IDENTIFICATION</scope>
    <source>
        <strain evidence="3">wikel</strain>
    </source>
</reference>
<reference evidence="2 4" key="1">
    <citation type="submission" date="2008-03" db="EMBL/GenBank/DDBJ databases">
        <title>Annotation of Ixodes scapularis.</title>
        <authorList>
            <consortium name="Ixodes scapularis Genome Project Consortium"/>
            <person name="Caler E."/>
            <person name="Hannick L.I."/>
            <person name="Bidwell S."/>
            <person name="Joardar V."/>
            <person name="Thiagarajan M."/>
            <person name="Amedeo P."/>
            <person name="Galinsky K.J."/>
            <person name="Schobel S."/>
            <person name="Inman J."/>
            <person name="Hostetler J."/>
            <person name="Miller J."/>
            <person name="Hammond M."/>
            <person name="Megy K."/>
            <person name="Lawson D."/>
            <person name="Kodira C."/>
            <person name="Sutton G."/>
            <person name="Meyer J."/>
            <person name="Hill C.A."/>
            <person name="Birren B."/>
            <person name="Nene V."/>
            <person name="Collins F."/>
            <person name="Alarcon-Chaidez F."/>
            <person name="Wikel S."/>
            <person name="Strausberg R."/>
        </authorList>
    </citation>
    <scope>NUCLEOTIDE SEQUENCE [LARGE SCALE GENOMIC DNA]</scope>
    <source>
        <strain evidence="4">Wikel</strain>
        <strain evidence="2">Wikel colony</strain>
    </source>
</reference>
<evidence type="ECO:0000313" key="3">
    <source>
        <dbReference type="EnsemblMetazoa" id="ISCW014088-PA"/>
    </source>
</evidence>
<name>B7QGJ9_IXOSC</name>
<dbReference type="PaxDb" id="6945-B7QGJ9"/>
<feature type="region of interest" description="Disordered" evidence="1">
    <location>
        <begin position="1"/>
        <end position="99"/>
    </location>
</feature>
<dbReference type="EMBL" id="DS931999">
    <property type="protein sequence ID" value="EEC17971.1"/>
    <property type="molecule type" value="Genomic_DNA"/>
</dbReference>
<dbReference type="Proteomes" id="UP000001555">
    <property type="component" value="Unassembled WGS sequence"/>
</dbReference>
<feature type="compositionally biased region" description="Polar residues" evidence="1">
    <location>
        <begin position="1"/>
        <end position="11"/>
    </location>
</feature>
<evidence type="ECO:0000256" key="1">
    <source>
        <dbReference type="SAM" id="MobiDB-lite"/>
    </source>
</evidence>
<feature type="compositionally biased region" description="Basic and acidic residues" evidence="1">
    <location>
        <begin position="34"/>
        <end position="48"/>
    </location>
</feature>
<dbReference type="EnsemblMetazoa" id="ISCW014088-RA">
    <property type="protein sequence ID" value="ISCW014088-PA"/>
    <property type="gene ID" value="ISCW014088"/>
</dbReference>